<keyword evidence="2" id="KW-1015">Disulfide bond</keyword>
<feature type="chain" id="PRO_5025381402" description="LamG-like jellyroll fold domain-containing protein" evidence="4">
    <location>
        <begin position="21"/>
        <end position="2234"/>
    </location>
</feature>
<gene>
    <name evidence="6" type="ORF">SCARR_00482</name>
</gene>
<dbReference type="EMBL" id="CAAHFH010000001">
    <property type="protein sequence ID" value="VGO18429.1"/>
    <property type="molecule type" value="Genomic_DNA"/>
</dbReference>
<dbReference type="Pfam" id="PF13385">
    <property type="entry name" value="Laminin_G_3"/>
    <property type="match status" value="1"/>
</dbReference>
<organism evidence="6 7">
    <name type="scientific">Pontiella sulfatireligans</name>
    <dbReference type="NCBI Taxonomy" id="2750658"/>
    <lineage>
        <taxon>Bacteria</taxon>
        <taxon>Pseudomonadati</taxon>
        <taxon>Kiritimatiellota</taxon>
        <taxon>Kiritimatiellia</taxon>
        <taxon>Kiritimatiellales</taxon>
        <taxon>Pontiellaceae</taxon>
        <taxon>Pontiella</taxon>
    </lineage>
</organism>
<dbReference type="InterPro" id="IPR006558">
    <property type="entry name" value="LamG-like"/>
</dbReference>
<dbReference type="InterPro" id="IPR013320">
    <property type="entry name" value="ConA-like_dom_sf"/>
</dbReference>
<keyword evidence="1 4" id="KW-0732">Signal</keyword>
<dbReference type="Gene3D" id="2.160.20.110">
    <property type="match status" value="1"/>
</dbReference>
<dbReference type="Pfam" id="PF17963">
    <property type="entry name" value="Big_9"/>
    <property type="match status" value="1"/>
</dbReference>
<reference evidence="6 7" key="1">
    <citation type="submission" date="2019-04" db="EMBL/GenBank/DDBJ databases">
        <authorList>
            <person name="Van Vliet M D."/>
        </authorList>
    </citation>
    <scope>NUCLEOTIDE SEQUENCE [LARGE SCALE GENOMIC DNA]</scope>
    <source>
        <strain evidence="6 7">F21</strain>
    </source>
</reference>
<evidence type="ECO:0000256" key="2">
    <source>
        <dbReference type="ARBA" id="ARBA00023157"/>
    </source>
</evidence>
<keyword evidence="7" id="KW-1185">Reference proteome</keyword>
<evidence type="ECO:0000256" key="4">
    <source>
        <dbReference type="SAM" id="SignalP"/>
    </source>
</evidence>
<dbReference type="InterPro" id="IPR013783">
    <property type="entry name" value="Ig-like_fold"/>
</dbReference>
<feature type="compositionally biased region" description="Basic and acidic residues" evidence="3">
    <location>
        <begin position="1213"/>
        <end position="1223"/>
    </location>
</feature>
<evidence type="ECO:0000313" key="6">
    <source>
        <dbReference type="EMBL" id="VGO18429.1"/>
    </source>
</evidence>
<dbReference type="PANTHER" id="PTHR42535">
    <property type="entry name" value="OOKINETE PROTEIN, PUTATIVE-RELATED"/>
    <property type="match status" value="1"/>
</dbReference>
<evidence type="ECO:0000256" key="3">
    <source>
        <dbReference type="SAM" id="MobiDB-lite"/>
    </source>
</evidence>
<name>A0A6C2UET6_9BACT</name>
<dbReference type="SUPFAM" id="SSF49899">
    <property type="entry name" value="Concanavalin A-like lectins/glucanases"/>
    <property type="match status" value="1"/>
</dbReference>
<dbReference type="RefSeq" id="WP_222846149.1">
    <property type="nucleotide sequence ID" value="NZ_CAAHFH010000001.1"/>
</dbReference>
<dbReference type="Gene3D" id="2.60.120.200">
    <property type="match status" value="1"/>
</dbReference>
<accession>A0A6C2UET6</accession>
<dbReference type="Pfam" id="PF18998">
    <property type="entry name" value="Flg_new_2"/>
    <property type="match status" value="5"/>
</dbReference>
<dbReference type="PANTHER" id="PTHR42535:SF2">
    <property type="entry name" value="CHROMOSOME UNDETERMINED SCAFFOLD_146, WHOLE GENOME SHOTGUN SEQUENCE"/>
    <property type="match status" value="1"/>
</dbReference>
<dbReference type="Gene3D" id="2.60.40.10">
    <property type="entry name" value="Immunoglobulins"/>
    <property type="match status" value="1"/>
</dbReference>
<feature type="region of interest" description="Disordered" evidence="3">
    <location>
        <begin position="1501"/>
        <end position="1524"/>
    </location>
</feature>
<dbReference type="SMART" id="SM00560">
    <property type="entry name" value="LamGL"/>
    <property type="match status" value="1"/>
</dbReference>
<feature type="region of interest" description="Disordered" evidence="3">
    <location>
        <begin position="771"/>
        <end position="790"/>
    </location>
</feature>
<evidence type="ECO:0000259" key="5">
    <source>
        <dbReference type="SMART" id="SM00560"/>
    </source>
</evidence>
<sequence>MKKWMMGLFVGFMVAVIAQAEVPVANDTLLSYAGSGAADDPIRIYTPQQLSSIQTNAGDKSKWFRLMDDLDMSAVGDFTPITGFSGTFDGHGHVIRNLTIDRSGIDNVGLFGDLAGSGLILNIGLEDVNVRGGNYVGALVGKSQGMTLNCYSTGSVHGQHYVGGIFGALYDAVGAGNCYSLCNVTADLGSYGYGGIVGYNYSTTMAGCYFAGVVSGGGGICGSETYSSISPYCLWDTNVALTATSSGGRGVSKVELTDTDYLESGTWNLQTDWQVIPGENNGYPSLQAFSRSNALAALGGIQYEPDSVVEDGVFEVYGPLVYCPVLDLTFPADPKAVTESKMNWGQGNAFADELVFWDLEDWCLGNIDEYAALYGILRQTPNEHEPFFNMNWPSMGYWSFTKGSFSPSHYCARLSDGHFGASSNDGNSNAIWPLFRRHPGKHRIGETPFDQVLRGIAPHSAPDGDVLTVATVNAPTNGNVVWLDVQAGLFEYTPSLGFTGTDSFTYQISSSNDLSNIATVEIEVTPLARYALTYTAGSNGSISGYAPQIVEHGSTGLRVEAVPDQNYHFVDWSDGTIENPRIDENVTSNITVVANFAINNFNLTYTADTGGAISGVLTQTVDYSSSGSVVEAVPNQNYHFVMWSDSSTNNPRADINVNSDISVTAYFAADDTCNFLFTGAIDEWTAPESGAYRIVAYGARGGGGAGGRGAIVGGEFQLEAGDVLNLLVGGRGVSPGSSAGYGGGGGSFVGSTSNIPFVVAGGGGGTGGTYSRPGGNATVDNNGDVGGSAYEGGHAGRAGGGGAGFSSDGMTLPTGYYNGSGGTSFIGGGQGGAGSYAGGIGGFGGGGGGGADFGGGGGGGGYSGGDGGMSYGYSDGGQGGGSYLELSAENPVRLASGDDGYENPYDSDGAIVITLVSTGHITRTVTLHPGDHGSIIEANSGSNYVATVANGATVPAVTINADMGWIHSGWYPDVPSSVSNDFKATAQYEWVGFSLSVISEHGETYPGTLTTDGFVEQWITNSPASGGAGVRHICTRGSVSGNDYTLVSPTNISLTLTNDAVLTWQWRTEYELTASKTGEGQLTATNRWYEEGASTVLTAVPSENWLFLWWSGDTAGCDIADNVITASMTQARNITAEFAIEPGVGTNQYTGAIEEWTVPESGTYRIMAYGAQGGACNKGVYYNPEPRGGRGAGIGGNFELDEGDVLKLLVGSRGKESTRDDRSGGGGGGSFVVDDSNVPLIVAGGGGGATGYCNGGHGTTNNVGDVGGQAVDAQIYGKTGRAGGGGAGFSQNGETCLTGYYNGSGGICFLNGGYGGAENYYGGAGGFGGGGGAARDFGGGGGGGGGYSGGDGGVYRGGAEGGGSYLALSGSNPVRLAFGDDGYDNPYDSDGAIVISLVPAGYTTHTVTLHPGDHGSISNSGADYVVTVTNGALFPVVTVNADAGWRFTGWNPSIPATVTTNFTATAEYVAVTEPNSDTDGDGMGDAWEIAAFGNLDQFADGDFDGDGRTNAEEEDDGTDPTQASSTLGLVAYYPFDGDSLDATTNGNDGAWSGDESYGQGVCGLAGSFDGNDAVRVPRTPGLEPQSITISSWVNVESTTQLHQLVRKQLSNGSGYDIRWESSIGKFYIKAGDAWDFATFDKGLFSTGAWHQIVSTYDQNAMKVFIDGKLQGEKTHSQGGAIQHDASDLWLGFESYSAQGLIGKLDEVRIYDRALSSNEVARLYGAAPQTSTLHADAGADAYCFVGQTFVFDGSASTEASNYIWTVTSAPEGSSAALTDGESATPSFTPDLPGTYELQLIVGNGTTSSAPDAVMLEVEWISWIVESAHGTPVPTIGTNWIEYGTLVTNSVEAAVTNGGALYRCLGYGEPPEGGTTYISTVTNHGSVVWSWETNYWLGVEVSGSGTVSVAAQPPWSAPDTVGAFEPADSNLTLSASPADGWRFDHWQLEGGALSPPGSDEAEPSISVQMTSAVTATASFVELSLAEAVDNHDLEWTTGGATNWMPQIVETSDGKDAATTGGIDDQEESWLETTVRGEGMLSFWWKVSSEERYDWLMLQVDGSIWRVINGETDWRPVSVAIKGAGTHTLRWEYTKDKTLSGGQDRGWLDQVVWMPDYAGFALWANELGLGGEAEALFAQDRNGDGIANGFEYAFGTNLQGGDLLLDIRVIDGEPVVEIPAQDDATLPFVDVQLLGSSNLVEWTLPIAPTNGAPADREWFQAEGSPDNSFFKLEAELK</sequence>
<feature type="signal peptide" evidence="4">
    <location>
        <begin position="1"/>
        <end position="20"/>
    </location>
</feature>
<evidence type="ECO:0000313" key="7">
    <source>
        <dbReference type="Proteomes" id="UP000346198"/>
    </source>
</evidence>
<dbReference type="Gene3D" id="2.60.40.2810">
    <property type="match status" value="1"/>
</dbReference>
<proteinExistence type="predicted"/>
<feature type="domain" description="LamG-like jellyroll fold" evidence="5">
    <location>
        <begin position="1585"/>
        <end position="1717"/>
    </location>
</feature>
<dbReference type="Proteomes" id="UP000346198">
    <property type="component" value="Unassembled WGS sequence"/>
</dbReference>
<feature type="region of interest" description="Disordered" evidence="3">
    <location>
        <begin position="1212"/>
        <end position="1231"/>
    </location>
</feature>
<dbReference type="InterPro" id="IPR044060">
    <property type="entry name" value="Bacterial_rp_domain"/>
</dbReference>
<protein>
    <recommendedName>
        <fullName evidence="5">LamG-like jellyroll fold domain-containing protein</fullName>
    </recommendedName>
</protein>
<evidence type="ECO:0000256" key="1">
    <source>
        <dbReference type="ARBA" id="ARBA00022729"/>
    </source>
</evidence>